<dbReference type="Gene3D" id="3.60.120.10">
    <property type="entry name" value="Anthranilate synthase"/>
    <property type="match status" value="1"/>
</dbReference>
<evidence type="ECO:0000256" key="3">
    <source>
        <dbReference type="ARBA" id="ARBA00012824"/>
    </source>
</evidence>
<feature type="domain" description="Chorismate-utilising enzyme C-terminal" evidence="6">
    <location>
        <begin position="157"/>
        <end position="409"/>
    </location>
</feature>
<dbReference type="PANTHER" id="PTHR42839">
    <property type="entry name" value="ISOCHORISMATE SYNTHASE ENTC"/>
    <property type="match status" value="1"/>
</dbReference>
<accession>A0ABT8GH45</accession>
<organism evidence="7 8">
    <name type="scientific">Demequina muriae</name>
    <dbReference type="NCBI Taxonomy" id="3051664"/>
    <lineage>
        <taxon>Bacteria</taxon>
        <taxon>Bacillati</taxon>
        <taxon>Actinomycetota</taxon>
        <taxon>Actinomycetes</taxon>
        <taxon>Micrococcales</taxon>
        <taxon>Demequinaceae</taxon>
        <taxon>Demequina</taxon>
    </lineage>
</organism>
<dbReference type="SUPFAM" id="SSF56322">
    <property type="entry name" value="ADC synthase"/>
    <property type="match status" value="1"/>
</dbReference>
<evidence type="ECO:0000256" key="1">
    <source>
        <dbReference type="ARBA" id="ARBA00000799"/>
    </source>
</evidence>
<proteinExistence type="inferred from homology"/>
<dbReference type="EMBL" id="JAUHQA010000001">
    <property type="protein sequence ID" value="MDN4480758.1"/>
    <property type="molecule type" value="Genomic_DNA"/>
</dbReference>
<dbReference type="GO" id="GO:0008909">
    <property type="term" value="F:isochorismate synthase activity"/>
    <property type="evidence" value="ECO:0007669"/>
    <property type="project" value="UniProtKB-EC"/>
</dbReference>
<dbReference type="NCBIfam" id="TIGR00543">
    <property type="entry name" value="isochor_syn"/>
    <property type="match status" value="1"/>
</dbReference>
<protein>
    <recommendedName>
        <fullName evidence="3">isochorismate synthase</fullName>
        <ecNumber evidence="3">5.4.4.2</ecNumber>
    </recommendedName>
    <alternativeName>
        <fullName evidence="5">Isochorismate mutase</fullName>
    </alternativeName>
</protein>
<sequence length="423" mass="44300">MSVLAASPVPLVVRTVEIPAPDDLLALLPPHGISWVRRGQGLIAWGESARLETAGAQRIDEADAWWRRVTRHALVRDDVRQAGTGLVAFGSFSFADASAAGGSLVVPRFVVGLRDGRAWFTVIDGDGLTDLPSLEDALGDASPPAPLPPIAIDEGDRDAWATAVASAIERIGAGELDKVVLARAVQATGDGPVDVRTVLTALAADYPSCWAFHVDGLVGATPELLARVDHGLVTSRVLAGTIRPTGDETADLAHAAALARSSKDREEHEYAVTSVTNVLAAHCASVNVPDEPSVLHLPNVMHLATDVTGVLSHNASALELIRELHPSAAVCGTPTLAAAHVIDELEGIDRGRYAGPVGWIDAAGDGEWCIGLRSAEIDATDPSRMRLFAGCGIVAASEPEAEWAESEAKLEPMRRALGAHIDA</sequence>
<comment type="similarity">
    <text evidence="2">Belongs to the isochorismate synthase family.</text>
</comment>
<evidence type="ECO:0000313" key="8">
    <source>
        <dbReference type="Proteomes" id="UP001172708"/>
    </source>
</evidence>
<gene>
    <name evidence="7" type="ORF">QQX02_07475</name>
</gene>
<dbReference type="RefSeq" id="WP_301142220.1">
    <property type="nucleotide sequence ID" value="NZ_JAUHQA010000001.1"/>
</dbReference>
<dbReference type="Pfam" id="PF00425">
    <property type="entry name" value="Chorismate_bind"/>
    <property type="match status" value="1"/>
</dbReference>
<keyword evidence="4 7" id="KW-0413">Isomerase</keyword>
<dbReference type="Proteomes" id="UP001172708">
    <property type="component" value="Unassembled WGS sequence"/>
</dbReference>
<evidence type="ECO:0000256" key="5">
    <source>
        <dbReference type="ARBA" id="ARBA00041564"/>
    </source>
</evidence>
<evidence type="ECO:0000313" key="7">
    <source>
        <dbReference type="EMBL" id="MDN4480758.1"/>
    </source>
</evidence>
<evidence type="ECO:0000256" key="2">
    <source>
        <dbReference type="ARBA" id="ARBA00005297"/>
    </source>
</evidence>
<reference evidence="7" key="1">
    <citation type="submission" date="2023-06" db="EMBL/GenBank/DDBJ databases">
        <title>Egi l300058.</title>
        <authorList>
            <person name="Gao L."/>
            <person name="Fang B.-Z."/>
            <person name="Li W.-J."/>
        </authorList>
    </citation>
    <scope>NUCLEOTIDE SEQUENCE</scope>
    <source>
        <strain evidence="7">EGI L300058</strain>
    </source>
</reference>
<evidence type="ECO:0000259" key="6">
    <source>
        <dbReference type="Pfam" id="PF00425"/>
    </source>
</evidence>
<comment type="caution">
    <text evidence="7">The sequence shown here is derived from an EMBL/GenBank/DDBJ whole genome shotgun (WGS) entry which is preliminary data.</text>
</comment>
<dbReference type="InterPro" id="IPR004561">
    <property type="entry name" value="IsoChor_synthase"/>
</dbReference>
<dbReference type="InterPro" id="IPR005801">
    <property type="entry name" value="ADC_synthase"/>
</dbReference>
<name>A0ABT8GH45_9MICO</name>
<dbReference type="PANTHER" id="PTHR42839:SF2">
    <property type="entry name" value="ISOCHORISMATE SYNTHASE ENTC"/>
    <property type="match status" value="1"/>
</dbReference>
<dbReference type="InterPro" id="IPR015890">
    <property type="entry name" value="Chorismate_C"/>
</dbReference>
<evidence type="ECO:0000256" key="4">
    <source>
        <dbReference type="ARBA" id="ARBA00023235"/>
    </source>
</evidence>
<dbReference type="EC" id="5.4.4.2" evidence="3"/>
<keyword evidence="8" id="KW-1185">Reference proteome</keyword>
<comment type="catalytic activity">
    <reaction evidence="1">
        <text>chorismate = isochorismate</text>
        <dbReference type="Rhea" id="RHEA:18985"/>
        <dbReference type="ChEBI" id="CHEBI:29748"/>
        <dbReference type="ChEBI" id="CHEBI:29780"/>
        <dbReference type="EC" id="5.4.4.2"/>
    </reaction>
</comment>